<dbReference type="SUPFAM" id="SSF50494">
    <property type="entry name" value="Trypsin-like serine proteases"/>
    <property type="match status" value="1"/>
</dbReference>
<dbReference type="OrthoDB" id="9758917at2"/>
<accession>A0A3N2BEL3</accession>
<evidence type="ECO:0000256" key="2">
    <source>
        <dbReference type="ARBA" id="ARBA00022670"/>
    </source>
</evidence>
<dbReference type="SUPFAM" id="SSF50156">
    <property type="entry name" value="PDZ domain-like"/>
    <property type="match status" value="1"/>
</dbReference>
<dbReference type="PRINTS" id="PR00834">
    <property type="entry name" value="PROTEASES2C"/>
</dbReference>
<organism evidence="7 8">
    <name type="scientific">Bogoriella caseilytica</name>
    <dbReference type="NCBI Taxonomy" id="56055"/>
    <lineage>
        <taxon>Bacteria</taxon>
        <taxon>Bacillati</taxon>
        <taxon>Actinomycetota</taxon>
        <taxon>Actinomycetes</taxon>
        <taxon>Micrococcales</taxon>
        <taxon>Bogoriellaceae</taxon>
        <taxon>Bogoriella</taxon>
    </lineage>
</organism>
<dbReference type="Pfam" id="PF13365">
    <property type="entry name" value="Trypsin_2"/>
    <property type="match status" value="1"/>
</dbReference>
<keyword evidence="5" id="KW-1133">Transmembrane helix</keyword>
<dbReference type="Pfam" id="PF17820">
    <property type="entry name" value="PDZ_6"/>
    <property type="match status" value="1"/>
</dbReference>
<dbReference type="Gene3D" id="2.30.42.10">
    <property type="match status" value="1"/>
</dbReference>
<evidence type="ECO:0000313" key="8">
    <source>
        <dbReference type="Proteomes" id="UP000280668"/>
    </source>
</evidence>
<sequence length="462" mass="45926">MSDQPTGGPPSSPPPWLTSRPRQDYAASPTPGGYVLPGGTPSGGEPQDAGTEHSGQPAAGADSGGQPAGAGRLQPAPADPHAPPPPGDYPAGSAPVSHRAPGRRRSVSLAVAVLLMVICLLGGLLLGAGAQQLILSQSEAAQSETLPSSNPGGTAGSVADIAESSLASTVYIQALGGGEGGTGTGMVLREDGYIVTNHHVIAPASGGGSIVVTFADGSQEQAEVVGSTVDYDLAVLRVEVDGLEPLALADSDLVQVGDPVVAVGAPLGLQGTVTSGIISALNRPVRAGGGDQTTFINAIQTDAAINPGNSGGPLINADGEVIGINTAIAHGGNAASAGSIGLGFAIPASQVRRTSEQIIEDGHATFPVIGVMLDPTYTGEGVQVVTEESKGGPPLVPDGPAERAGIEPGDIIISIDRRPVTAPDELIVAIRARAPGDEVVLGVRSGSGIEYVTVVLDEQISE</sequence>
<dbReference type="InterPro" id="IPR043504">
    <property type="entry name" value="Peptidase_S1_PA_chymotrypsin"/>
</dbReference>
<protein>
    <submittedName>
        <fullName evidence="7">Putative serine protease PepD</fullName>
    </submittedName>
</protein>
<feature type="domain" description="PDZ" evidence="6">
    <location>
        <begin position="367"/>
        <end position="447"/>
    </location>
</feature>
<evidence type="ECO:0000256" key="1">
    <source>
        <dbReference type="ARBA" id="ARBA00010541"/>
    </source>
</evidence>
<dbReference type="InterPro" id="IPR001478">
    <property type="entry name" value="PDZ"/>
</dbReference>
<dbReference type="InterPro" id="IPR009003">
    <property type="entry name" value="Peptidase_S1_PA"/>
</dbReference>
<feature type="transmembrane region" description="Helical" evidence="5">
    <location>
        <begin position="107"/>
        <end position="128"/>
    </location>
</feature>
<proteinExistence type="inferred from homology"/>
<evidence type="ECO:0000259" key="6">
    <source>
        <dbReference type="SMART" id="SM00228"/>
    </source>
</evidence>
<name>A0A3N2BEL3_9MICO</name>
<feature type="region of interest" description="Disordered" evidence="4">
    <location>
        <begin position="1"/>
        <end position="100"/>
    </location>
</feature>
<dbReference type="Gene3D" id="2.40.10.10">
    <property type="entry name" value="Trypsin-like serine proteases"/>
    <property type="match status" value="2"/>
</dbReference>
<dbReference type="EMBL" id="RKHK01000001">
    <property type="protein sequence ID" value="ROR73698.1"/>
    <property type="molecule type" value="Genomic_DNA"/>
</dbReference>
<dbReference type="GO" id="GO:0006508">
    <property type="term" value="P:proteolysis"/>
    <property type="evidence" value="ECO:0007669"/>
    <property type="project" value="UniProtKB-KW"/>
</dbReference>
<keyword evidence="5" id="KW-0472">Membrane</keyword>
<evidence type="ECO:0000256" key="3">
    <source>
        <dbReference type="ARBA" id="ARBA00022801"/>
    </source>
</evidence>
<keyword evidence="8" id="KW-1185">Reference proteome</keyword>
<gene>
    <name evidence="7" type="ORF">EDD31_2086</name>
</gene>
<dbReference type="InterPro" id="IPR041489">
    <property type="entry name" value="PDZ_6"/>
</dbReference>
<evidence type="ECO:0000313" key="7">
    <source>
        <dbReference type="EMBL" id="ROR73698.1"/>
    </source>
</evidence>
<dbReference type="PANTHER" id="PTHR43343:SF3">
    <property type="entry name" value="PROTEASE DO-LIKE 8, CHLOROPLASTIC"/>
    <property type="match status" value="1"/>
</dbReference>
<dbReference type="AlphaFoldDB" id="A0A3N2BEL3"/>
<dbReference type="RefSeq" id="WP_123304087.1">
    <property type="nucleotide sequence ID" value="NZ_RKHK01000001.1"/>
</dbReference>
<feature type="compositionally biased region" description="Pro residues" evidence="4">
    <location>
        <begin position="7"/>
        <end position="16"/>
    </location>
</feature>
<dbReference type="InterPro" id="IPR001940">
    <property type="entry name" value="Peptidase_S1C"/>
</dbReference>
<comment type="similarity">
    <text evidence="1">Belongs to the peptidase S1C family.</text>
</comment>
<feature type="compositionally biased region" description="Pro residues" evidence="4">
    <location>
        <begin position="77"/>
        <end position="88"/>
    </location>
</feature>
<evidence type="ECO:0000256" key="5">
    <source>
        <dbReference type="SAM" id="Phobius"/>
    </source>
</evidence>
<dbReference type="InterPro" id="IPR051201">
    <property type="entry name" value="Chloro_Bact_Ser_Proteases"/>
</dbReference>
<keyword evidence="3" id="KW-0378">Hydrolase</keyword>
<reference evidence="7 8" key="1">
    <citation type="submission" date="2018-11" db="EMBL/GenBank/DDBJ databases">
        <title>Sequencing the genomes of 1000 actinobacteria strains.</title>
        <authorList>
            <person name="Klenk H.-P."/>
        </authorList>
    </citation>
    <scope>NUCLEOTIDE SEQUENCE [LARGE SCALE GENOMIC DNA]</scope>
    <source>
        <strain evidence="7 8">DSM 11294</strain>
    </source>
</reference>
<dbReference type="Proteomes" id="UP000280668">
    <property type="component" value="Unassembled WGS sequence"/>
</dbReference>
<evidence type="ECO:0000256" key="4">
    <source>
        <dbReference type="SAM" id="MobiDB-lite"/>
    </source>
</evidence>
<dbReference type="PANTHER" id="PTHR43343">
    <property type="entry name" value="PEPTIDASE S12"/>
    <property type="match status" value="1"/>
</dbReference>
<keyword evidence="5" id="KW-0812">Transmembrane</keyword>
<keyword evidence="2 7" id="KW-0645">Protease</keyword>
<dbReference type="GO" id="GO:0004252">
    <property type="term" value="F:serine-type endopeptidase activity"/>
    <property type="evidence" value="ECO:0007669"/>
    <property type="project" value="InterPro"/>
</dbReference>
<dbReference type="InterPro" id="IPR036034">
    <property type="entry name" value="PDZ_sf"/>
</dbReference>
<comment type="caution">
    <text evidence="7">The sequence shown here is derived from an EMBL/GenBank/DDBJ whole genome shotgun (WGS) entry which is preliminary data.</text>
</comment>
<dbReference type="SMART" id="SM00228">
    <property type="entry name" value="PDZ"/>
    <property type="match status" value="1"/>
</dbReference>